<dbReference type="Proteomes" id="UP000094527">
    <property type="component" value="Unassembled WGS sequence"/>
</dbReference>
<name>A0A1D2MFM5_ORCCI</name>
<sequence>MKSHLSILALLLGTTLVPVLANEDVKNKTVEDIPSPETRSVNTVPELILRNSISNTNVCGGALTSSSATISYKNGASISPNERRGAPAPSSISITRAGSVSLPTTCHSLVITFYSGASVGSSRGFSLSYSMRSGTTGAATASKSYILNGDHQQIRHPANADLEYTHWELTMFGFAPRSNVYTSSRKTLVTYMRDTMEGGCFEEIKLFRFDRE</sequence>
<evidence type="ECO:0000313" key="2">
    <source>
        <dbReference type="EMBL" id="ODM91785.1"/>
    </source>
</evidence>
<accession>A0A1D2MFM5</accession>
<feature type="signal peptide" evidence="1">
    <location>
        <begin position="1"/>
        <end position="21"/>
    </location>
</feature>
<evidence type="ECO:0000313" key="3">
    <source>
        <dbReference type="Proteomes" id="UP000094527"/>
    </source>
</evidence>
<organism evidence="2 3">
    <name type="scientific">Orchesella cincta</name>
    <name type="common">Springtail</name>
    <name type="synonym">Podura cincta</name>
    <dbReference type="NCBI Taxonomy" id="48709"/>
    <lineage>
        <taxon>Eukaryota</taxon>
        <taxon>Metazoa</taxon>
        <taxon>Ecdysozoa</taxon>
        <taxon>Arthropoda</taxon>
        <taxon>Hexapoda</taxon>
        <taxon>Collembola</taxon>
        <taxon>Entomobryomorpha</taxon>
        <taxon>Entomobryoidea</taxon>
        <taxon>Orchesellidae</taxon>
        <taxon>Orchesellinae</taxon>
        <taxon>Orchesella</taxon>
    </lineage>
</organism>
<reference evidence="2 3" key="1">
    <citation type="journal article" date="2016" name="Genome Biol. Evol.">
        <title>Gene Family Evolution Reflects Adaptation to Soil Environmental Stressors in the Genome of the Collembolan Orchesella cincta.</title>
        <authorList>
            <person name="Faddeeva-Vakhrusheva A."/>
            <person name="Derks M.F."/>
            <person name="Anvar S.Y."/>
            <person name="Agamennone V."/>
            <person name="Suring W."/>
            <person name="Smit S."/>
            <person name="van Straalen N.M."/>
            <person name="Roelofs D."/>
        </authorList>
    </citation>
    <scope>NUCLEOTIDE SEQUENCE [LARGE SCALE GENOMIC DNA]</scope>
    <source>
        <tissue evidence="2">Mixed pool</tissue>
    </source>
</reference>
<comment type="caution">
    <text evidence="2">The sequence shown here is derived from an EMBL/GenBank/DDBJ whole genome shotgun (WGS) entry which is preliminary data.</text>
</comment>
<dbReference type="AlphaFoldDB" id="A0A1D2MFM5"/>
<protein>
    <recommendedName>
        <fullName evidence="4">CUB domain-containing protein</fullName>
    </recommendedName>
</protein>
<proteinExistence type="predicted"/>
<dbReference type="EMBL" id="LJIJ01001421">
    <property type="protein sequence ID" value="ODM91785.1"/>
    <property type="molecule type" value="Genomic_DNA"/>
</dbReference>
<keyword evidence="1" id="KW-0732">Signal</keyword>
<evidence type="ECO:0008006" key="4">
    <source>
        <dbReference type="Google" id="ProtNLM"/>
    </source>
</evidence>
<feature type="chain" id="PRO_5008903940" description="CUB domain-containing protein" evidence="1">
    <location>
        <begin position="22"/>
        <end position="212"/>
    </location>
</feature>
<gene>
    <name evidence="2" type="ORF">Ocin01_14898</name>
</gene>
<keyword evidence="3" id="KW-1185">Reference proteome</keyword>
<evidence type="ECO:0000256" key="1">
    <source>
        <dbReference type="SAM" id="SignalP"/>
    </source>
</evidence>